<feature type="domain" description="Cupin type-1" evidence="3">
    <location>
        <begin position="112"/>
        <end position="270"/>
    </location>
</feature>
<evidence type="ECO:0000256" key="1">
    <source>
        <dbReference type="SAM" id="MobiDB-lite"/>
    </source>
</evidence>
<accession>A0A540MKH5</accession>
<dbReference type="InterPro" id="IPR011051">
    <property type="entry name" value="RmlC_Cupin_sf"/>
</dbReference>
<gene>
    <name evidence="4" type="ORF">C1H46_015074</name>
</gene>
<comment type="caution">
    <text evidence="4">The sequence shown here is derived from an EMBL/GenBank/DDBJ whole genome shotgun (WGS) entry which is preliminary data.</text>
</comment>
<feature type="compositionally biased region" description="Basic and acidic residues" evidence="1">
    <location>
        <begin position="65"/>
        <end position="76"/>
    </location>
</feature>
<proteinExistence type="predicted"/>
<organism evidence="4 5">
    <name type="scientific">Malus baccata</name>
    <name type="common">Siberian crab apple</name>
    <name type="synonym">Pyrus baccata</name>
    <dbReference type="NCBI Taxonomy" id="106549"/>
    <lineage>
        <taxon>Eukaryota</taxon>
        <taxon>Viridiplantae</taxon>
        <taxon>Streptophyta</taxon>
        <taxon>Embryophyta</taxon>
        <taxon>Tracheophyta</taxon>
        <taxon>Spermatophyta</taxon>
        <taxon>Magnoliopsida</taxon>
        <taxon>eudicotyledons</taxon>
        <taxon>Gunneridae</taxon>
        <taxon>Pentapetalae</taxon>
        <taxon>rosids</taxon>
        <taxon>fabids</taxon>
        <taxon>Rosales</taxon>
        <taxon>Rosaceae</taxon>
        <taxon>Amygdaloideae</taxon>
        <taxon>Maleae</taxon>
        <taxon>Malus</taxon>
    </lineage>
</organism>
<evidence type="ECO:0000313" key="4">
    <source>
        <dbReference type="EMBL" id="TQD99285.1"/>
    </source>
</evidence>
<dbReference type="STRING" id="106549.A0A540MKH5"/>
<feature type="region of interest" description="Disordered" evidence="1">
    <location>
        <begin position="65"/>
        <end position="88"/>
    </location>
</feature>
<dbReference type="PANTHER" id="PTHR31189">
    <property type="entry name" value="OS03G0336100 PROTEIN-RELATED"/>
    <property type="match status" value="1"/>
</dbReference>
<dbReference type="EMBL" id="VIEB01000238">
    <property type="protein sequence ID" value="TQD99285.1"/>
    <property type="molecule type" value="Genomic_DNA"/>
</dbReference>
<dbReference type="InterPro" id="IPR014710">
    <property type="entry name" value="RmlC-like_jellyroll"/>
</dbReference>
<keyword evidence="2" id="KW-0732">Signal</keyword>
<sequence>MELKSKFFVVFLLLSAFVLSPFAAAVVLEDPELKQCQHQCKHQRGFDERQKQQCERKCKDYIKQKREQEDQRRRSEGGGGRGGEGGSFYTREREEFEGRGQQQQQQGDENPYFFEDQHFETRIQTEEGRVQVLQKFNERSDLLRGIENFRVGFLVTEPHAFVAPTHLDADSILFVFQGRPTITTVRGEKKQSHNLERGDLFRIPAGTPFYVLNRDENEKLHIVELFKTVSTPGEYAAFHSAGGQDPESFFRAFSPEVLQAAFKTDRNKLDRLFGQQKRGSIIRASKEQVQRMSQQHGHGGGKGIWPLPFHGGDESSSKDSFNLFKKHPSHENKFGRLFEADFNDFKQLQEFNLVVSFANITRGGMAGPYFNSRATKISVVLDGEGYFEMASPHIDSRGRQRQSSGRSQQRQKSSPTYQKMSGDLRRGAVFVAPAGHPVTTIASRNNHLQVLCFEVNAHDNIRFPLVGKNNVVSQFDRQAKELSFNVPASEVESIFNNQKDELFFEGPNDQLEHGRAYA</sequence>
<dbReference type="CDD" id="cd02244">
    <property type="entry name" value="cupin_7S_vicilin-like_N"/>
    <property type="match status" value="1"/>
</dbReference>
<dbReference type="InterPro" id="IPR050253">
    <property type="entry name" value="Seed_Storage-Functional"/>
</dbReference>
<feature type="compositionally biased region" description="Gly residues" evidence="1">
    <location>
        <begin position="77"/>
        <end position="86"/>
    </location>
</feature>
<keyword evidence="5" id="KW-1185">Reference proteome</keyword>
<evidence type="ECO:0000256" key="2">
    <source>
        <dbReference type="SAM" id="SignalP"/>
    </source>
</evidence>
<dbReference type="InterPro" id="IPR006045">
    <property type="entry name" value="Cupin_1"/>
</dbReference>
<reference evidence="4 5" key="1">
    <citation type="journal article" date="2019" name="G3 (Bethesda)">
        <title>Sequencing of a Wild Apple (Malus baccata) Genome Unravels the Differences Between Cultivated and Wild Apple Species Regarding Disease Resistance and Cold Tolerance.</title>
        <authorList>
            <person name="Chen X."/>
        </authorList>
    </citation>
    <scope>NUCLEOTIDE SEQUENCE [LARGE SCALE GENOMIC DNA]</scope>
    <source>
        <strain evidence="5">cv. Shandingzi</strain>
        <tissue evidence="4">Leaves</tissue>
    </source>
</reference>
<feature type="chain" id="PRO_5021783558" description="Cupin type-1 domain-containing protein" evidence="2">
    <location>
        <begin position="26"/>
        <end position="518"/>
    </location>
</feature>
<dbReference type="SUPFAM" id="SSF51182">
    <property type="entry name" value="RmlC-like cupins"/>
    <property type="match status" value="1"/>
</dbReference>
<protein>
    <recommendedName>
        <fullName evidence="3">Cupin type-1 domain-containing protein</fullName>
    </recommendedName>
</protein>
<feature type="region of interest" description="Disordered" evidence="1">
    <location>
        <begin position="391"/>
        <end position="419"/>
    </location>
</feature>
<evidence type="ECO:0000313" key="5">
    <source>
        <dbReference type="Proteomes" id="UP000315295"/>
    </source>
</evidence>
<dbReference type="PANTHER" id="PTHR31189:SF13">
    <property type="entry name" value="CUPINCIN"/>
    <property type="match status" value="1"/>
</dbReference>
<dbReference type="AlphaFoldDB" id="A0A540MKH5"/>
<dbReference type="Gene3D" id="2.60.120.10">
    <property type="entry name" value="Jelly Rolls"/>
    <property type="match status" value="2"/>
</dbReference>
<evidence type="ECO:0000259" key="3">
    <source>
        <dbReference type="SMART" id="SM00835"/>
    </source>
</evidence>
<feature type="signal peptide" evidence="2">
    <location>
        <begin position="1"/>
        <end position="25"/>
    </location>
</feature>
<dbReference type="SMART" id="SM00835">
    <property type="entry name" value="Cupin_1"/>
    <property type="match status" value="2"/>
</dbReference>
<dbReference type="CDD" id="cd02245">
    <property type="entry name" value="cupin_7S_vicilin-like_C"/>
    <property type="match status" value="1"/>
</dbReference>
<feature type="domain" description="Cupin type-1" evidence="3">
    <location>
        <begin position="321"/>
        <end position="492"/>
    </location>
</feature>
<feature type="compositionally biased region" description="Low complexity" evidence="1">
    <location>
        <begin position="401"/>
        <end position="414"/>
    </location>
</feature>
<dbReference type="Proteomes" id="UP000315295">
    <property type="component" value="Unassembled WGS sequence"/>
</dbReference>
<name>A0A540MKH5_MALBA</name>
<dbReference type="Pfam" id="PF00190">
    <property type="entry name" value="Cupin_1"/>
    <property type="match status" value="2"/>
</dbReference>